<comment type="subcellular location">
    <subcellularLocation>
        <location evidence="1 7">Cell membrane</location>
        <topology evidence="1 7">Multi-pass membrane protein</topology>
    </subcellularLocation>
</comment>
<dbReference type="Pfam" id="PF00528">
    <property type="entry name" value="BPD_transp_1"/>
    <property type="match status" value="1"/>
</dbReference>
<keyword evidence="10" id="KW-0762">Sugar transport</keyword>
<sequence>MSVNTQDNHAAVREPVPGSPPGGQPRSGSSPRGRTPRWNWRTAQSVKGASLTFPFLAGFTLFVLVPVGMALRESVYTTRSAGGLGFGGQTVSFAGLDNFAAGLVDGSFWAGMLRVFLYALVVVPLTQVLSLALALLLDAARRRTAARFRIALLLPYMVPGIVATMVWIFQYSPTVGPLTPFFEAFGLDVNFFSSSMVWVSMGNLAIWGALGFTMLILYGALQSVPHEIFEAARLDGASELRIALSIKVPFVRGSLVLTSLLSIIGTLQLFDQPLLFRAVTPETITRDFTPAMMIYDQAFNVGNLNYATALSVILALVVGVASAIIYRFINREEP</sequence>
<dbReference type="SUPFAM" id="SSF161098">
    <property type="entry name" value="MetI-like"/>
    <property type="match status" value="1"/>
</dbReference>
<proteinExistence type="inferred from homology"/>
<name>A0ABU2CVF6_9MICO</name>
<evidence type="ECO:0000256" key="7">
    <source>
        <dbReference type="RuleBase" id="RU363032"/>
    </source>
</evidence>
<dbReference type="PROSITE" id="PS50928">
    <property type="entry name" value="ABC_TM1"/>
    <property type="match status" value="1"/>
</dbReference>
<evidence type="ECO:0000256" key="6">
    <source>
        <dbReference type="ARBA" id="ARBA00023136"/>
    </source>
</evidence>
<dbReference type="InterPro" id="IPR000515">
    <property type="entry name" value="MetI-like"/>
</dbReference>
<evidence type="ECO:0000313" key="10">
    <source>
        <dbReference type="EMBL" id="MDR7385320.1"/>
    </source>
</evidence>
<keyword evidence="4 7" id="KW-0812">Transmembrane</keyword>
<reference evidence="10 11" key="1">
    <citation type="submission" date="2023-07" db="EMBL/GenBank/DDBJ databases">
        <title>Sequencing the genomes of 1000 actinobacteria strains.</title>
        <authorList>
            <person name="Klenk H.-P."/>
        </authorList>
    </citation>
    <scope>NUCLEOTIDE SEQUENCE [LARGE SCALE GENOMIC DNA]</scope>
    <source>
        <strain evidence="10 11">DSM 45554</strain>
    </source>
</reference>
<keyword evidence="11" id="KW-1185">Reference proteome</keyword>
<keyword evidence="5 7" id="KW-1133">Transmembrane helix</keyword>
<feature type="transmembrane region" description="Helical" evidence="7">
    <location>
        <begin position="115"/>
        <end position="138"/>
    </location>
</feature>
<comment type="similarity">
    <text evidence="7">Belongs to the binding-protein-dependent transport system permease family.</text>
</comment>
<organism evidence="10 11">
    <name type="scientific">Promicromonospora iranensis</name>
    <dbReference type="NCBI Taxonomy" id="1105144"/>
    <lineage>
        <taxon>Bacteria</taxon>
        <taxon>Bacillati</taxon>
        <taxon>Actinomycetota</taxon>
        <taxon>Actinomycetes</taxon>
        <taxon>Micrococcales</taxon>
        <taxon>Promicromonosporaceae</taxon>
        <taxon>Promicromonospora</taxon>
    </lineage>
</organism>
<feature type="transmembrane region" description="Helical" evidence="7">
    <location>
        <begin position="306"/>
        <end position="329"/>
    </location>
</feature>
<dbReference type="CDD" id="cd06261">
    <property type="entry name" value="TM_PBP2"/>
    <property type="match status" value="1"/>
</dbReference>
<dbReference type="InterPro" id="IPR035906">
    <property type="entry name" value="MetI-like_sf"/>
</dbReference>
<evidence type="ECO:0000256" key="4">
    <source>
        <dbReference type="ARBA" id="ARBA00022692"/>
    </source>
</evidence>
<feature type="region of interest" description="Disordered" evidence="8">
    <location>
        <begin position="1"/>
        <end position="38"/>
    </location>
</feature>
<evidence type="ECO:0000313" key="11">
    <source>
        <dbReference type="Proteomes" id="UP001183585"/>
    </source>
</evidence>
<dbReference type="InterPro" id="IPR051393">
    <property type="entry name" value="ABC_transporter_permease"/>
</dbReference>
<dbReference type="PANTHER" id="PTHR30193:SF41">
    <property type="entry name" value="DIACETYLCHITOBIOSE UPTAKE SYSTEM PERMEASE PROTEIN NGCF"/>
    <property type="match status" value="1"/>
</dbReference>
<evidence type="ECO:0000256" key="3">
    <source>
        <dbReference type="ARBA" id="ARBA00022475"/>
    </source>
</evidence>
<evidence type="ECO:0000256" key="5">
    <source>
        <dbReference type="ARBA" id="ARBA00022989"/>
    </source>
</evidence>
<comment type="caution">
    <text evidence="10">The sequence shown here is derived from an EMBL/GenBank/DDBJ whole genome shotgun (WGS) entry which is preliminary data.</text>
</comment>
<keyword evidence="3" id="KW-1003">Cell membrane</keyword>
<evidence type="ECO:0000259" key="9">
    <source>
        <dbReference type="PROSITE" id="PS50928"/>
    </source>
</evidence>
<dbReference type="EMBL" id="JAVDYE010000001">
    <property type="protein sequence ID" value="MDR7385320.1"/>
    <property type="molecule type" value="Genomic_DNA"/>
</dbReference>
<feature type="domain" description="ABC transmembrane type-1" evidence="9">
    <location>
        <begin position="112"/>
        <end position="325"/>
    </location>
</feature>
<evidence type="ECO:0000256" key="2">
    <source>
        <dbReference type="ARBA" id="ARBA00022448"/>
    </source>
</evidence>
<dbReference type="Proteomes" id="UP001183585">
    <property type="component" value="Unassembled WGS sequence"/>
</dbReference>
<feature type="transmembrane region" description="Helical" evidence="7">
    <location>
        <begin position="150"/>
        <end position="171"/>
    </location>
</feature>
<keyword evidence="2 7" id="KW-0813">Transport</keyword>
<dbReference type="RefSeq" id="WP_274995240.1">
    <property type="nucleotide sequence ID" value="NZ_JAJQQP010000009.1"/>
</dbReference>
<dbReference type="PANTHER" id="PTHR30193">
    <property type="entry name" value="ABC TRANSPORTER PERMEASE PROTEIN"/>
    <property type="match status" value="1"/>
</dbReference>
<evidence type="ECO:0000256" key="8">
    <source>
        <dbReference type="SAM" id="MobiDB-lite"/>
    </source>
</evidence>
<gene>
    <name evidence="10" type="ORF">J2S48_004835</name>
</gene>
<accession>A0ABU2CVF6</accession>
<dbReference type="Gene3D" id="1.10.3720.10">
    <property type="entry name" value="MetI-like"/>
    <property type="match status" value="1"/>
</dbReference>
<evidence type="ECO:0000256" key="1">
    <source>
        <dbReference type="ARBA" id="ARBA00004651"/>
    </source>
</evidence>
<feature type="transmembrane region" description="Helical" evidence="7">
    <location>
        <begin position="51"/>
        <end position="71"/>
    </location>
</feature>
<feature type="compositionally biased region" description="Low complexity" evidence="8">
    <location>
        <begin position="24"/>
        <end position="37"/>
    </location>
</feature>
<protein>
    <submittedName>
        <fullName evidence="10">Multiple sugar transport system permease protein</fullName>
    </submittedName>
</protein>
<keyword evidence="6 7" id="KW-0472">Membrane</keyword>
<feature type="transmembrane region" description="Helical" evidence="7">
    <location>
        <begin position="191"/>
        <end position="218"/>
    </location>
</feature>
<feature type="transmembrane region" description="Helical" evidence="7">
    <location>
        <begin position="250"/>
        <end position="270"/>
    </location>
</feature>